<dbReference type="OMA" id="HIAKWVA"/>
<dbReference type="Pfam" id="PF00071">
    <property type="entry name" value="Ras"/>
    <property type="match status" value="1"/>
</dbReference>
<dbReference type="InterPro" id="IPR036964">
    <property type="entry name" value="RASGEF_cat_dom_sf"/>
</dbReference>
<feature type="domain" description="N-terminal Ras-GEF" evidence="5">
    <location>
        <begin position="488"/>
        <end position="617"/>
    </location>
</feature>
<feature type="compositionally biased region" description="Polar residues" evidence="3">
    <location>
        <begin position="13"/>
        <end position="22"/>
    </location>
</feature>
<dbReference type="GO" id="GO:0007265">
    <property type="term" value="P:Ras protein signal transduction"/>
    <property type="evidence" value="ECO:0007669"/>
    <property type="project" value="TreeGrafter"/>
</dbReference>
<feature type="compositionally biased region" description="Polar residues" evidence="3">
    <location>
        <begin position="90"/>
        <end position="117"/>
    </location>
</feature>
<dbReference type="PANTHER" id="PTHR23113">
    <property type="entry name" value="GUANINE NUCLEOTIDE EXCHANGE FACTOR"/>
    <property type="match status" value="1"/>
</dbReference>
<protein>
    <submittedName>
        <fullName evidence="6">Ras GEF</fullName>
    </submittedName>
</protein>
<sequence>MSPPLAPARGARSMSTSASIQPGRSREQQERLYQQPPEGPTASFSSSTSSPQLPELPEFSDSIDPLASSPRPLARPGLADRTRSAPAVHQLSSPSLHTASAAPTGTAHGHSSSNSATFVRDAPVSRGSHSSHPAGLASILNTPILSITSDDNKIVEESVGAEENKADVIVSGVDAQTIDDNPRDDIKDGFASDMREVRIAVVGESGVGKTTFVQRALALSQPPRSTITSRRLSLNKVTHQVRCLEIRLNDVEIRNDHSIKWPFEIEGQVFPRVDGALLLYDVTNGQSVAALPNLLNALTKASVPCILVACKCDSPLDSVEVNPTVLEKAASSLGNVESQQTSAGAPESQRRCVGLILKKILAHTNDHYNPPTRPSSKSTAMDSLNDGRSSCADVPGTTPEPDGRTGSNLSLSQTIASRDGSGVENPGRVRSASESSHLRAPMHGRPKHGSSNSVDSTARTHLSMAEETDDNDPGPGSAPSVYQETSTPGASDVGFSFEELVDRLLSQPMSKADAKFAAVFLCLYRKFATPGELLESVIQHFDALNTSGIPRMLRMASQLRYVNVMAQWIEGYPGDFAHPRTQRRMNLFISRLAGSRVFAVAAKEMVAHLETVIEDDDTDWACSDSLRERANTEESLAPSKAPSVRSSSTTLNAPYAVGDELCRCFTGATLEGGKSVRASSSSSVRSGSSRLAPSGVFSDSQSLSASSPIGVARRQAALLSPIPKIPLSKVQWHQFMDTPEIEIAREITRIDYIMFSAIRPRDLVRHVSMSAEQKEKCRGLENVNRMIAQFNHLAGWVASMILLRDKPKHRAKAMERMMDLAWKLRQLNNYNGLGAVIAGLNGMAVYRLAQTRELVSPQAQKNFMRLEILMGTQKSHFAYRLAWENTSSERIPFLPLHRRDLVSAEEGNRTFIGERKDRINWKKFEIMGEVIICVQKSQSAPYTRLVRNEEVQRLVQEAKFPKDDNALYERSVHVEPSNNSGSSLADKKIFSWLHQR</sequence>
<dbReference type="CDD" id="cd06224">
    <property type="entry name" value="REM"/>
    <property type="match status" value="1"/>
</dbReference>
<dbReference type="GO" id="GO:0005525">
    <property type="term" value="F:GTP binding"/>
    <property type="evidence" value="ECO:0007669"/>
    <property type="project" value="InterPro"/>
</dbReference>
<dbReference type="GO" id="GO:0005085">
    <property type="term" value="F:guanyl-nucleotide exchange factor activity"/>
    <property type="evidence" value="ECO:0007669"/>
    <property type="project" value="UniProtKB-KW"/>
</dbReference>
<dbReference type="InterPro" id="IPR023578">
    <property type="entry name" value="Ras_GEF_dom_sf"/>
</dbReference>
<feature type="region of interest" description="Disordered" evidence="3">
    <location>
        <begin position="673"/>
        <end position="703"/>
    </location>
</feature>
<dbReference type="PROSITE" id="PS50009">
    <property type="entry name" value="RASGEF_CAT"/>
    <property type="match status" value="1"/>
</dbReference>
<feature type="region of interest" description="Disordered" evidence="3">
    <location>
        <begin position="1"/>
        <end position="136"/>
    </location>
</feature>
<organism evidence="6 7">
    <name type="scientific">Xylona heveae (strain CBS 132557 / TC161)</name>
    <dbReference type="NCBI Taxonomy" id="1328760"/>
    <lineage>
        <taxon>Eukaryota</taxon>
        <taxon>Fungi</taxon>
        <taxon>Dikarya</taxon>
        <taxon>Ascomycota</taxon>
        <taxon>Pezizomycotina</taxon>
        <taxon>Xylonomycetes</taxon>
        <taxon>Xylonales</taxon>
        <taxon>Xylonaceae</taxon>
        <taxon>Xylona</taxon>
    </lineage>
</organism>
<dbReference type="InterPro" id="IPR001895">
    <property type="entry name" value="RASGEF_cat_dom"/>
</dbReference>
<feature type="compositionally biased region" description="Low complexity" evidence="3">
    <location>
        <begin position="673"/>
        <end position="690"/>
    </location>
</feature>
<dbReference type="Gene3D" id="1.20.870.10">
    <property type="entry name" value="Son of sevenless (SoS) protein Chain: S domain 1"/>
    <property type="match status" value="1"/>
</dbReference>
<feature type="compositionally biased region" description="Polar residues" evidence="3">
    <location>
        <begin position="449"/>
        <end position="460"/>
    </location>
</feature>
<feature type="compositionally biased region" description="Polar residues" evidence="3">
    <location>
        <begin position="405"/>
        <end position="416"/>
    </location>
</feature>
<dbReference type="Gene3D" id="3.40.50.300">
    <property type="entry name" value="P-loop containing nucleotide triphosphate hydrolases"/>
    <property type="match status" value="1"/>
</dbReference>
<dbReference type="Pfam" id="PF00617">
    <property type="entry name" value="RasGEF"/>
    <property type="match status" value="1"/>
</dbReference>
<feature type="domain" description="Ras-GEF" evidence="4">
    <location>
        <begin position="739"/>
        <end position="977"/>
    </location>
</feature>
<dbReference type="RefSeq" id="XP_018185542.1">
    <property type="nucleotide sequence ID" value="XM_018336488.1"/>
</dbReference>
<dbReference type="GO" id="GO:0003924">
    <property type="term" value="F:GTPase activity"/>
    <property type="evidence" value="ECO:0007669"/>
    <property type="project" value="InterPro"/>
</dbReference>
<feature type="compositionally biased region" description="Polar residues" evidence="3">
    <location>
        <begin position="480"/>
        <end position="489"/>
    </location>
</feature>
<name>A0A165A5N2_XYLHT</name>
<reference evidence="6 7" key="1">
    <citation type="journal article" date="2016" name="Fungal Biol.">
        <title>The genome of Xylona heveae provides a window into fungal endophytism.</title>
        <authorList>
            <person name="Gazis R."/>
            <person name="Kuo A."/>
            <person name="Riley R."/>
            <person name="LaButti K."/>
            <person name="Lipzen A."/>
            <person name="Lin J."/>
            <person name="Amirebrahimi M."/>
            <person name="Hesse C.N."/>
            <person name="Spatafora J.W."/>
            <person name="Henrissat B."/>
            <person name="Hainaut M."/>
            <person name="Grigoriev I.V."/>
            <person name="Hibbett D.S."/>
        </authorList>
    </citation>
    <scope>NUCLEOTIDE SEQUENCE [LARGE SCALE GENOMIC DNA]</scope>
    <source>
        <strain evidence="6 7">TC161</strain>
    </source>
</reference>
<dbReference type="InterPro" id="IPR000651">
    <property type="entry name" value="Ras-like_Gua-exchang_fac_N"/>
</dbReference>
<accession>A0A165A5N2</accession>
<dbReference type="InterPro" id="IPR027417">
    <property type="entry name" value="P-loop_NTPase"/>
</dbReference>
<dbReference type="Pfam" id="PF00618">
    <property type="entry name" value="RasGEF_N"/>
    <property type="match status" value="1"/>
</dbReference>
<feature type="compositionally biased region" description="Polar residues" evidence="3">
    <location>
        <begin position="374"/>
        <end position="388"/>
    </location>
</feature>
<gene>
    <name evidence="6" type="ORF">L228DRAFT_33135</name>
</gene>
<dbReference type="AlphaFoldDB" id="A0A165A5N2"/>
<feature type="region of interest" description="Disordered" evidence="3">
    <location>
        <begin position="365"/>
        <end position="490"/>
    </location>
</feature>
<dbReference type="STRING" id="1328760.A0A165A5N2"/>
<dbReference type="EMBL" id="KV407464">
    <property type="protein sequence ID" value="KZF19987.1"/>
    <property type="molecule type" value="Genomic_DNA"/>
</dbReference>
<dbReference type="Proteomes" id="UP000076632">
    <property type="component" value="Unassembled WGS sequence"/>
</dbReference>
<dbReference type="PANTHER" id="PTHR23113:SF348">
    <property type="entry name" value="GUANYL-NUCLEOTIDE EXCHANGE FACTOR RASGEF, PUTATIVE (AFU_ORTHOLOGUE AFUA_1G04700)-RELATED"/>
    <property type="match status" value="1"/>
</dbReference>
<proteinExistence type="predicted"/>
<dbReference type="PROSITE" id="PS51419">
    <property type="entry name" value="RAB"/>
    <property type="match status" value="1"/>
</dbReference>
<evidence type="ECO:0000259" key="4">
    <source>
        <dbReference type="PROSITE" id="PS50009"/>
    </source>
</evidence>
<dbReference type="GO" id="GO:0005886">
    <property type="term" value="C:plasma membrane"/>
    <property type="evidence" value="ECO:0007669"/>
    <property type="project" value="TreeGrafter"/>
</dbReference>
<evidence type="ECO:0000256" key="1">
    <source>
        <dbReference type="ARBA" id="ARBA00022658"/>
    </source>
</evidence>
<dbReference type="InParanoid" id="A0A165A5N2"/>
<evidence type="ECO:0000313" key="6">
    <source>
        <dbReference type="EMBL" id="KZF19987.1"/>
    </source>
</evidence>
<dbReference type="InterPro" id="IPR008937">
    <property type="entry name" value="Ras-like_GEF"/>
</dbReference>
<dbReference type="OrthoDB" id="28357at2759"/>
<evidence type="ECO:0000256" key="3">
    <source>
        <dbReference type="SAM" id="MobiDB-lite"/>
    </source>
</evidence>
<keyword evidence="7" id="KW-1185">Reference proteome</keyword>
<dbReference type="InterPro" id="IPR001806">
    <property type="entry name" value="Small_GTPase"/>
</dbReference>
<dbReference type="CDD" id="cd00882">
    <property type="entry name" value="Ras_like_GTPase"/>
    <property type="match status" value="1"/>
</dbReference>
<dbReference type="SMART" id="SM00147">
    <property type="entry name" value="RasGEF"/>
    <property type="match status" value="1"/>
</dbReference>
<dbReference type="PROSITE" id="PS50212">
    <property type="entry name" value="RASGEF_NTER"/>
    <property type="match status" value="1"/>
</dbReference>
<dbReference type="SMART" id="SM00175">
    <property type="entry name" value="RAB"/>
    <property type="match status" value="1"/>
</dbReference>
<evidence type="ECO:0000256" key="2">
    <source>
        <dbReference type="PROSITE-ProRule" id="PRU00168"/>
    </source>
</evidence>
<evidence type="ECO:0000313" key="7">
    <source>
        <dbReference type="Proteomes" id="UP000076632"/>
    </source>
</evidence>
<dbReference type="SUPFAM" id="SSF48366">
    <property type="entry name" value="Ras GEF"/>
    <property type="match status" value="1"/>
</dbReference>
<keyword evidence="1 2" id="KW-0344">Guanine-nucleotide releasing factor</keyword>
<evidence type="ECO:0000259" key="5">
    <source>
        <dbReference type="PROSITE" id="PS50212"/>
    </source>
</evidence>
<dbReference type="GeneID" id="28901625"/>
<dbReference type="Gene3D" id="1.10.840.10">
    <property type="entry name" value="Ras guanine-nucleotide exchange factors catalytic domain"/>
    <property type="match status" value="1"/>
</dbReference>
<dbReference type="SUPFAM" id="SSF52540">
    <property type="entry name" value="P-loop containing nucleoside triphosphate hydrolases"/>
    <property type="match status" value="1"/>
</dbReference>